<feature type="domain" description="Plastid lipid-associated protein/fibrillin conserved" evidence="8">
    <location>
        <begin position="415"/>
        <end position="494"/>
    </location>
</feature>
<evidence type="ECO:0000256" key="5">
    <source>
        <dbReference type="ARBA" id="ARBA00022640"/>
    </source>
</evidence>
<evidence type="ECO:0000313" key="9">
    <source>
        <dbReference type="EMBL" id="KAK3241577.1"/>
    </source>
</evidence>
<keyword evidence="10" id="KW-1185">Reference proteome</keyword>
<dbReference type="GO" id="GO:0009536">
    <property type="term" value="C:plastid"/>
    <property type="evidence" value="ECO:0007669"/>
    <property type="project" value="UniProtKB-SubCell"/>
</dbReference>
<dbReference type="InterPro" id="IPR008949">
    <property type="entry name" value="Isoprenoid_synthase_dom_sf"/>
</dbReference>
<keyword evidence="7" id="KW-0125">Carotenoid biosynthesis</keyword>
<sequence length="582" mass="64135">MLEVLLPLPQSCIAEHTRRSKLQLLSSRRHHFVQRAIREASSKASYKTKHRSRISCSSASPSIEDCYARCREITAEYAKSFYFATLFQPQEEARAIHALYAWCRTLDEVVDAAADEAPENVQAQLQFQRESLEAIFSGVEIGVAETATSCPDVCLINRALADTVTRIPDMSISPFLDMIKGMESDTDRPVRYEAFQGVGGLEEYAYRVAGTVGLMTIPVLGTEEGVAFEEAAEPGVALGIALQLTNILRDVGEDARRDRIYLPAEDLRLFGVTEEKLKAGGIDPAWRLLMESEIQLALAFYRKAELGVGTLAPAARLPVQLALNLYREILYGVRSNGYDNYLQRAFTSKAQKLQLLPLVWWRSTAGSAGGGGRDPMAVELLSKPPLHRMRIAALLAAIELDAAGWDGPDDPPRGSTVEAAAAQLVEHNPTMEPAASSALQGEWTLLWSSRGSDFSRLQQRAASSPLPLHPRSIQLVEASAVKNIVQVAGMQIVITATTRCAEDEMKTIVGPPYTFELFVGPLSFTLPFPDEFGQERTCVEQLYVDHDLRISRVGAYGEKTTAGSWFIHSRIEQTPNYGNKKS</sequence>
<evidence type="ECO:0000256" key="4">
    <source>
        <dbReference type="ARBA" id="ARBA00012396"/>
    </source>
</evidence>
<dbReference type="InterPro" id="IPR019845">
    <property type="entry name" value="Squalene/phytoene_synthase_CS"/>
</dbReference>
<evidence type="ECO:0000256" key="1">
    <source>
        <dbReference type="ARBA" id="ARBA00001805"/>
    </source>
</evidence>
<name>A0AAE0BRW7_9CHLO</name>
<dbReference type="PANTHER" id="PTHR31480">
    <property type="entry name" value="BIFUNCTIONAL LYCOPENE CYCLASE/PHYTOENE SYNTHASE"/>
    <property type="match status" value="1"/>
</dbReference>
<dbReference type="SFLD" id="SFLDG01018">
    <property type="entry name" value="Squalene/Phytoene_Synthase_Lik"/>
    <property type="match status" value="1"/>
</dbReference>
<protein>
    <recommendedName>
        <fullName evidence="4">15-cis-phytoene synthase</fullName>
        <ecNumber evidence="4">2.5.1.32</ecNumber>
    </recommendedName>
</protein>
<dbReference type="PROSITE" id="PS01045">
    <property type="entry name" value="SQUALEN_PHYTOEN_SYN_2"/>
    <property type="match status" value="1"/>
</dbReference>
<dbReference type="Gene3D" id="1.10.600.10">
    <property type="entry name" value="Farnesyl Diphosphate Synthase"/>
    <property type="match status" value="1"/>
</dbReference>
<evidence type="ECO:0000313" key="10">
    <source>
        <dbReference type="Proteomes" id="UP001190700"/>
    </source>
</evidence>
<dbReference type="SFLD" id="SFLDG01212">
    <property type="entry name" value="Phytoene_synthase_like"/>
    <property type="match status" value="1"/>
</dbReference>
<proteinExistence type="inferred from homology"/>
<dbReference type="Pfam" id="PF04755">
    <property type="entry name" value="PAP_fibrillin"/>
    <property type="match status" value="1"/>
</dbReference>
<comment type="caution">
    <text evidence="9">The sequence shown here is derived from an EMBL/GenBank/DDBJ whole genome shotgun (WGS) entry which is preliminary data.</text>
</comment>
<dbReference type="Proteomes" id="UP001190700">
    <property type="component" value="Unassembled WGS sequence"/>
</dbReference>
<dbReference type="CDD" id="cd00683">
    <property type="entry name" value="Trans_IPPS_HH"/>
    <property type="match status" value="1"/>
</dbReference>
<evidence type="ECO:0000256" key="3">
    <source>
        <dbReference type="ARBA" id="ARBA00006251"/>
    </source>
</evidence>
<comment type="similarity">
    <text evidence="3">Belongs to the phytoene/squalene synthase family.</text>
</comment>
<dbReference type="SFLD" id="SFLDS00005">
    <property type="entry name" value="Isoprenoid_Synthase_Type_I"/>
    <property type="match status" value="1"/>
</dbReference>
<dbReference type="InterPro" id="IPR044843">
    <property type="entry name" value="Trans_IPPS_bact-type"/>
</dbReference>
<comment type="catalytic activity">
    <reaction evidence="1">
        <text>2 (2E,6E,10E)-geranylgeranyl diphosphate = 15-cis-phytoene + 2 diphosphate</text>
        <dbReference type="Rhea" id="RHEA:34475"/>
        <dbReference type="ChEBI" id="CHEBI:27787"/>
        <dbReference type="ChEBI" id="CHEBI:33019"/>
        <dbReference type="ChEBI" id="CHEBI:58756"/>
        <dbReference type="EC" id="2.5.1.32"/>
    </reaction>
</comment>
<gene>
    <name evidence="9" type="ORF">CYMTET_48667</name>
</gene>
<dbReference type="GO" id="GO:0046905">
    <property type="term" value="F:15-cis-phytoene synthase activity"/>
    <property type="evidence" value="ECO:0007669"/>
    <property type="project" value="UniProtKB-EC"/>
</dbReference>
<evidence type="ECO:0000259" key="8">
    <source>
        <dbReference type="Pfam" id="PF04755"/>
    </source>
</evidence>
<dbReference type="Pfam" id="PF00494">
    <property type="entry name" value="SQS_PSY"/>
    <property type="match status" value="1"/>
</dbReference>
<evidence type="ECO:0000256" key="7">
    <source>
        <dbReference type="ARBA" id="ARBA00022746"/>
    </source>
</evidence>
<comment type="subcellular location">
    <subcellularLocation>
        <location evidence="2">Plastid</location>
    </subcellularLocation>
</comment>
<dbReference type="EMBL" id="LGRX02033367">
    <property type="protein sequence ID" value="KAK3241577.1"/>
    <property type="molecule type" value="Genomic_DNA"/>
</dbReference>
<dbReference type="AlphaFoldDB" id="A0AAE0BRW7"/>
<dbReference type="InterPro" id="IPR033904">
    <property type="entry name" value="Trans_IPPS_HH"/>
</dbReference>
<organism evidence="9 10">
    <name type="scientific">Cymbomonas tetramitiformis</name>
    <dbReference type="NCBI Taxonomy" id="36881"/>
    <lineage>
        <taxon>Eukaryota</taxon>
        <taxon>Viridiplantae</taxon>
        <taxon>Chlorophyta</taxon>
        <taxon>Pyramimonadophyceae</taxon>
        <taxon>Pyramimonadales</taxon>
        <taxon>Pyramimonadaceae</taxon>
        <taxon>Cymbomonas</taxon>
    </lineage>
</organism>
<evidence type="ECO:0000256" key="6">
    <source>
        <dbReference type="ARBA" id="ARBA00022679"/>
    </source>
</evidence>
<keyword evidence="6" id="KW-0808">Transferase</keyword>
<evidence type="ECO:0000256" key="2">
    <source>
        <dbReference type="ARBA" id="ARBA00004474"/>
    </source>
</evidence>
<keyword evidence="5" id="KW-0934">Plastid</keyword>
<dbReference type="EC" id="2.5.1.32" evidence="4"/>
<dbReference type="InterPro" id="IPR002060">
    <property type="entry name" value="Squ/phyt_synthse"/>
</dbReference>
<dbReference type="GO" id="GO:0016117">
    <property type="term" value="P:carotenoid biosynthetic process"/>
    <property type="evidence" value="ECO:0007669"/>
    <property type="project" value="UniProtKB-KW"/>
</dbReference>
<dbReference type="GO" id="GO:0051996">
    <property type="term" value="F:squalene synthase [NAD(P)H] activity"/>
    <property type="evidence" value="ECO:0007669"/>
    <property type="project" value="InterPro"/>
</dbReference>
<dbReference type="InterPro" id="IPR006843">
    <property type="entry name" value="PAP/fibrillin_dom"/>
</dbReference>
<accession>A0AAE0BRW7</accession>
<dbReference type="SUPFAM" id="SSF48576">
    <property type="entry name" value="Terpenoid synthases"/>
    <property type="match status" value="1"/>
</dbReference>
<reference evidence="9 10" key="1">
    <citation type="journal article" date="2015" name="Genome Biol. Evol.">
        <title>Comparative Genomics of a Bacterivorous Green Alga Reveals Evolutionary Causalities and Consequences of Phago-Mixotrophic Mode of Nutrition.</title>
        <authorList>
            <person name="Burns J.A."/>
            <person name="Paasch A."/>
            <person name="Narechania A."/>
            <person name="Kim E."/>
        </authorList>
    </citation>
    <scope>NUCLEOTIDE SEQUENCE [LARGE SCALE GENOMIC DNA]</scope>
    <source>
        <strain evidence="9 10">PLY_AMNH</strain>
    </source>
</reference>
<dbReference type="GO" id="GO:0004311">
    <property type="term" value="F:geranylgeranyl diphosphate synthase activity"/>
    <property type="evidence" value="ECO:0007669"/>
    <property type="project" value="InterPro"/>
</dbReference>